<evidence type="ECO:0000256" key="11">
    <source>
        <dbReference type="ARBA" id="ARBA00023136"/>
    </source>
</evidence>
<dbReference type="Proteomes" id="UP000319578">
    <property type="component" value="Unassembled WGS sequence"/>
</dbReference>
<dbReference type="GO" id="GO:0015413">
    <property type="term" value="F:ABC-type nickel transporter activity"/>
    <property type="evidence" value="ECO:0007669"/>
    <property type="project" value="UniProtKB-EC"/>
</dbReference>
<dbReference type="EMBL" id="LGIQ01000007">
    <property type="protein sequence ID" value="KNB72554.1"/>
    <property type="molecule type" value="Genomic_DNA"/>
</dbReference>
<dbReference type="RefSeq" id="WP_049738606.1">
    <property type="nucleotide sequence ID" value="NZ_BJON01000015.1"/>
</dbReference>
<dbReference type="EMBL" id="BJON01000015">
    <property type="protein sequence ID" value="GED70434.1"/>
    <property type="molecule type" value="Genomic_DNA"/>
</dbReference>
<keyword evidence="6" id="KW-0547">Nucleotide-binding</keyword>
<evidence type="ECO:0000256" key="1">
    <source>
        <dbReference type="ARBA" id="ARBA00004202"/>
    </source>
</evidence>
<comment type="subcellular location">
    <subcellularLocation>
        <location evidence="1">Cell membrane</location>
        <topology evidence="1">Peripheral membrane protein</topology>
    </subcellularLocation>
</comment>
<keyword evidence="4" id="KW-1003">Cell membrane</keyword>
<evidence type="ECO:0000256" key="8">
    <source>
        <dbReference type="ARBA" id="ARBA00022967"/>
    </source>
</evidence>
<dbReference type="EC" id="7.2.2.11" evidence="13"/>
<comment type="catalytic activity">
    <reaction evidence="15">
        <text>Ni(2+)(out) + ATP + H2O = Ni(2+)(in) + ADP + phosphate + H(+)</text>
        <dbReference type="Rhea" id="RHEA:15557"/>
        <dbReference type="ChEBI" id="CHEBI:15377"/>
        <dbReference type="ChEBI" id="CHEBI:15378"/>
        <dbReference type="ChEBI" id="CHEBI:30616"/>
        <dbReference type="ChEBI" id="CHEBI:43474"/>
        <dbReference type="ChEBI" id="CHEBI:49786"/>
        <dbReference type="ChEBI" id="CHEBI:456216"/>
        <dbReference type="EC" id="7.2.2.11"/>
    </reaction>
    <physiologicalReaction direction="left-to-right" evidence="15">
        <dbReference type="Rhea" id="RHEA:15558"/>
    </physiologicalReaction>
</comment>
<evidence type="ECO:0000313" key="19">
    <source>
        <dbReference type="Proteomes" id="UP000036834"/>
    </source>
</evidence>
<reference evidence="17 20" key="3">
    <citation type="submission" date="2019-06" db="EMBL/GenBank/DDBJ databases">
        <title>Whole genome shotgun sequence of Brevibacillus reuszeri NBRC 15719.</title>
        <authorList>
            <person name="Hosoyama A."/>
            <person name="Uohara A."/>
            <person name="Ohji S."/>
            <person name="Ichikawa N."/>
        </authorList>
    </citation>
    <scope>NUCLEOTIDE SEQUENCE [LARGE SCALE GENOMIC DNA]</scope>
    <source>
        <strain evidence="17 20">NBRC 15719</strain>
    </source>
</reference>
<dbReference type="NCBIfam" id="TIGR01727">
    <property type="entry name" value="oligo_HPY"/>
    <property type="match status" value="1"/>
</dbReference>
<dbReference type="GO" id="GO:0015833">
    <property type="term" value="P:peptide transport"/>
    <property type="evidence" value="ECO:0007669"/>
    <property type="project" value="InterPro"/>
</dbReference>
<evidence type="ECO:0000256" key="7">
    <source>
        <dbReference type="ARBA" id="ARBA00022840"/>
    </source>
</evidence>
<evidence type="ECO:0000256" key="5">
    <source>
        <dbReference type="ARBA" id="ARBA00022596"/>
    </source>
</evidence>
<keyword evidence="10" id="KW-0921">Nickel transport</keyword>
<dbReference type="Pfam" id="PF08352">
    <property type="entry name" value="oligo_HPY"/>
    <property type="match status" value="1"/>
</dbReference>
<keyword evidence="9" id="KW-0406">Ion transport</keyword>
<dbReference type="PATRIC" id="fig|54915.3.peg.1342"/>
<dbReference type="Proteomes" id="UP000036834">
    <property type="component" value="Unassembled WGS sequence"/>
</dbReference>
<evidence type="ECO:0000256" key="3">
    <source>
        <dbReference type="ARBA" id="ARBA00022448"/>
    </source>
</evidence>
<dbReference type="AlphaFoldDB" id="A0A0K9YV06"/>
<name>A0A0K9YV06_9BACL</name>
<dbReference type="CDD" id="cd03257">
    <property type="entry name" value="ABC_NikE_OppD_transporters"/>
    <property type="match status" value="1"/>
</dbReference>
<comment type="caution">
    <text evidence="18">The sequence shown here is derived from an EMBL/GenBank/DDBJ whole genome shotgun (WGS) entry which is preliminary data.</text>
</comment>
<dbReference type="PANTHER" id="PTHR43297">
    <property type="entry name" value="OLIGOPEPTIDE TRANSPORT ATP-BINDING PROTEIN APPD"/>
    <property type="match status" value="1"/>
</dbReference>
<feature type="domain" description="ABC transporter" evidence="16">
    <location>
        <begin position="5"/>
        <end position="252"/>
    </location>
</feature>
<keyword evidence="7 17" id="KW-0067">ATP-binding</keyword>
<keyword evidence="3" id="KW-0813">Transport</keyword>
<keyword evidence="5" id="KW-0533">Nickel</keyword>
<evidence type="ECO:0000313" key="20">
    <source>
        <dbReference type="Proteomes" id="UP000319578"/>
    </source>
</evidence>
<dbReference type="InterPro" id="IPR050388">
    <property type="entry name" value="ABC_Ni/Peptide_Import"/>
</dbReference>
<dbReference type="InterPro" id="IPR013563">
    <property type="entry name" value="Oligopep_ABC_C"/>
</dbReference>
<comment type="similarity">
    <text evidence="2">Belongs to the ABC transporter superfamily.</text>
</comment>
<dbReference type="GO" id="GO:0016887">
    <property type="term" value="F:ATP hydrolysis activity"/>
    <property type="evidence" value="ECO:0007669"/>
    <property type="project" value="InterPro"/>
</dbReference>
<evidence type="ECO:0000313" key="18">
    <source>
        <dbReference type="EMBL" id="KNB72554.1"/>
    </source>
</evidence>
<accession>A0A0K9YV06</accession>
<keyword evidence="11" id="KW-0472">Membrane</keyword>
<dbReference type="GO" id="GO:0005886">
    <property type="term" value="C:plasma membrane"/>
    <property type="evidence" value="ECO:0007669"/>
    <property type="project" value="UniProtKB-SubCell"/>
</dbReference>
<proteinExistence type="inferred from homology"/>
<dbReference type="STRING" id="54915.ADS79_11880"/>
<dbReference type="PANTHER" id="PTHR43297:SF13">
    <property type="entry name" value="NICKEL ABC TRANSPORTER, ATP-BINDING PROTEIN"/>
    <property type="match status" value="1"/>
</dbReference>
<keyword evidence="20" id="KW-1185">Reference proteome</keyword>
<dbReference type="GO" id="GO:0005524">
    <property type="term" value="F:ATP binding"/>
    <property type="evidence" value="ECO:0007669"/>
    <property type="project" value="UniProtKB-KW"/>
</dbReference>
<keyword evidence="8" id="KW-1278">Translocase</keyword>
<dbReference type="InterPro" id="IPR027417">
    <property type="entry name" value="P-loop_NTPase"/>
</dbReference>
<reference evidence="19" key="1">
    <citation type="submission" date="2015-07" db="EMBL/GenBank/DDBJ databases">
        <title>Genome sequencing project for genomic taxonomy and phylogenomics of Bacillus-like bacteria.</title>
        <authorList>
            <person name="Liu B."/>
            <person name="Wang J."/>
            <person name="Zhu Y."/>
            <person name="Liu G."/>
            <person name="Chen Q."/>
            <person name="Chen Z."/>
            <person name="Lan J."/>
            <person name="Che J."/>
            <person name="Ge C."/>
            <person name="Shi H."/>
            <person name="Pan Z."/>
            <person name="Liu X."/>
        </authorList>
    </citation>
    <scope>NUCLEOTIDE SEQUENCE [LARGE SCALE GENOMIC DNA]</scope>
    <source>
        <strain evidence="19">DSM 9887</strain>
    </source>
</reference>
<dbReference type="SMART" id="SM00382">
    <property type="entry name" value="AAA"/>
    <property type="match status" value="1"/>
</dbReference>
<evidence type="ECO:0000256" key="10">
    <source>
        <dbReference type="ARBA" id="ARBA00023112"/>
    </source>
</evidence>
<evidence type="ECO:0000256" key="6">
    <source>
        <dbReference type="ARBA" id="ARBA00022741"/>
    </source>
</evidence>
<evidence type="ECO:0000313" key="17">
    <source>
        <dbReference type="EMBL" id="GED70434.1"/>
    </source>
</evidence>
<dbReference type="InterPro" id="IPR003439">
    <property type="entry name" value="ABC_transporter-like_ATP-bd"/>
</dbReference>
<evidence type="ECO:0000256" key="2">
    <source>
        <dbReference type="ARBA" id="ARBA00005417"/>
    </source>
</evidence>
<reference evidence="18" key="2">
    <citation type="submission" date="2015-07" db="EMBL/GenBank/DDBJ databases">
        <title>MeaNS - Measles Nucleotide Surveillance Program.</title>
        <authorList>
            <person name="Tran T."/>
            <person name="Druce J."/>
        </authorList>
    </citation>
    <scope>NUCLEOTIDE SEQUENCE</scope>
    <source>
        <strain evidence="18">DSM 9887</strain>
    </source>
</reference>
<dbReference type="InterPro" id="IPR003593">
    <property type="entry name" value="AAA+_ATPase"/>
</dbReference>
<dbReference type="PROSITE" id="PS50893">
    <property type="entry name" value="ABC_TRANSPORTER_2"/>
    <property type="match status" value="1"/>
</dbReference>
<dbReference type="Pfam" id="PF00005">
    <property type="entry name" value="ABC_tran"/>
    <property type="match status" value="1"/>
</dbReference>
<dbReference type="Gene3D" id="3.40.50.300">
    <property type="entry name" value="P-loop containing nucleotide triphosphate hydrolases"/>
    <property type="match status" value="1"/>
</dbReference>
<gene>
    <name evidence="17" type="primary">dppD_2</name>
    <name evidence="18" type="ORF">ADS79_11880</name>
    <name evidence="17" type="ORF">BRE01_41360</name>
</gene>
<evidence type="ECO:0000259" key="16">
    <source>
        <dbReference type="PROSITE" id="PS50893"/>
    </source>
</evidence>
<comment type="subunit">
    <text evidence="12">The complex is composed of two ATP-binding proteins (NikD and NikE), two transmembrane proteins (NikB and NikC) and a solute-binding protein (NikA).</text>
</comment>
<evidence type="ECO:0000256" key="13">
    <source>
        <dbReference type="ARBA" id="ARBA00039098"/>
    </source>
</evidence>
<protein>
    <recommendedName>
        <fullName evidence="14">Nickel import system ATP-binding protein NikD</fullName>
        <ecNumber evidence="13">7.2.2.11</ecNumber>
    </recommendedName>
</protein>
<sequence>MEPLLSIEELTVTFHTPLGKVRAVDGASLTVQKGQIMGLIGETGSGKSVLGLSIPGLLSDTAKITGVIRFMGQDLLLLQKDGLRKLRGTKIAFVPQNPATSLNPVMRIGRQIAEAIKAPYTRKQKRAHAARLLAELNMPEPWEKLQQYPFQLSGGMKQRVLTAIGAAGQPALLIADEPTKGLDAIVRDQVVSLIRQVATQTGAGILIITHDLYVAKSLCDEIGVMYAGEIVESGPADELFAKPKHPYTSGLLQSMPGKGMIPIPGLSPSLMEEHHGCKFQARCSQRLVYCDRIAPELYTVDDRKVRCFLHDSGRASEQNVQDRLATTADV</sequence>
<dbReference type="SUPFAM" id="SSF52540">
    <property type="entry name" value="P-loop containing nucleoside triphosphate hydrolases"/>
    <property type="match status" value="1"/>
</dbReference>
<evidence type="ECO:0000256" key="12">
    <source>
        <dbReference type="ARBA" id="ARBA00038669"/>
    </source>
</evidence>
<dbReference type="FunFam" id="3.40.50.300:FF:000016">
    <property type="entry name" value="Oligopeptide ABC transporter ATP-binding component"/>
    <property type="match status" value="1"/>
</dbReference>
<dbReference type="OrthoDB" id="9806285at2"/>
<evidence type="ECO:0000256" key="15">
    <source>
        <dbReference type="ARBA" id="ARBA00048610"/>
    </source>
</evidence>
<organism evidence="18 19">
    <name type="scientific">Brevibacillus reuszeri</name>
    <dbReference type="NCBI Taxonomy" id="54915"/>
    <lineage>
        <taxon>Bacteria</taxon>
        <taxon>Bacillati</taxon>
        <taxon>Bacillota</taxon>
        <taxon>Bacilli</taxon>
        <taxon>Bacillales</taxon>
        <taxon>Paenibacillaceae</taxon>
        <taxon>Brevibacillus</taxon>
    </lineage>
</organism>
<evidence type="ECO:0000256" key="9">
    <source>
        <dbReference type="ARBA" id="ARBA00023065"/>
    </source>
</evidence>
<evidence type="ECO:0000256" key="4">
    <source>
        <dbReference type="ARBA" id="ARBA00022475"/>
    </source>
</evidence>
<evidence type="ECO:0000256" key="14">
    <source>
        <dbReference type="ARBA" id="ARBA00044143"/>
    </source>
</evidence>